<evidence type="ECO:0000313" key="2">
    <source>
        <dbReference type="Proteomes" id="UP001170288"/>
    </source>
</evidence>
<organism evidence="1 2">
    <name type="scientific">Aliarcobacter butzleri</name>
    <dbReference type="NCBI Taxonomy" id="28197"/>
    <lineage>
        <taxon>Bacteria</taxon>
        <taxon>Pseudomonadati</taxon>
        <taxon>Campylobacterota</taxon>
        <taxon>Epsilonproteobacteria</taxon>
        <taxon>Campylobacterales</taxon>
        <taxon>Arcobacteraceae</taxon>
        <taxon>Aliarcobacter</taxon>
    </lineage>
</organism>
<dbReference type="Proteomes" id="UP001170288">
    <property type="component" value="Unassembled WGS sequence"/>
</dbReference>
<dbReference type="AlphaFoldDB" id="A0AAW7PV79"/>
<reference evidence="1" key="2">
    <citation type="journal article" date="2023" name="Microorganisms">
        <title>Genomic Characterization of Arcobacter butzleri Strains Isolated from Various Sources in Lithuania.</title>
        <authorList>
            <person name="Uljanovas D."/>
            <person name="Golz G."/>
            <person name="Fleischmann S."/>
            <person name="Kudirkiene E."/>
            <person name="Kasetiene N."/>
            <person name="Grineviciene A."/>
            <person name="Tamuleviciene E."/>
            <person name="Aksomaitiene J."/>
            <person name="Alter T."/>
            <person name="Malakauskas M."/>
        </authorList>
    </citation>
    <scope>NUCLEOTIDE SEQUENCE</scope>
    <source>
        <strain evidence="1">RCM69</strain>
    </source>
</reference>
<evidence type="ECO:0000313" key="1">
    <source>
        <dbReference type="EMBL" id="MDN5069891.1"/>
    </source>
</evidence>
<evidence type="ECO:0008006" key="3">
    <source>
        <dbReference type="Google" id="ProtNLM"/>
    </source>
</evidence>
<gene>
    <name evidence="1" type="ORF">O8C76_02465</name>
</gene>
<sequence length="203" mass="24040">MILIEDIKEKIKLQNKTLLAKELGYSSQIKFEKTLNKFLEISTLYEWFQCGHYDLVNTAQDFFIKLSRALKIDENTINNEIKNISLYKHEVEKFKDSYIFVNTNFKRKNEPIFALALCENQRRISLYKNENLLFKSIDEILEILSKEIKEHYLGNSDKLGIWGKIVSYQVHLFDKIYVFDTSGSLKSNDEITFENRAVLKYKI</sequence>
<comment type="caution">
    <text evidence="1">The sequence shown here is derived from an EMBL/GenBank/DDBJ whole genome shotgun (WGS) entry which is preliminary data.</text>
</comment>
<protein>
    <recommendedName>
        <fullName evidence="3">HTH cro/C1-type domain-containing protein</fullName>
    </recommendedName>
</protein>
<reference evidence="1" key="1">
    <citation type="submission" date="2022-12" db="EMBL/GenBank/DDBJ databases">
        <authorList>
            <person name="Uljanovas D."/>
        </authorList>
    </citation>
    <scope>NUCLEOTIDE SEQUENCE</scope>
    <source>
        <strain evidence="1">RCM69</strain>
    </source>
</reference>
<dbReference type="RefSeq" id="WP_301372066.1">
    <property type="nucleotide sequence ID" value="NZ_JAPZCX010000003.1"/>
</dbReference>
<dbReference type="EMBL" id="JAPZCX010000003">
    <property type="protein sequence ID" value="MDN5069891.1"/>
    <property type="molecule type" value="Genomic_DNA"/>
</dbReference>
<accession>A0AAW7PV79</accession>
<name>A0AAW7PV79_9BACT</name>
<proteinExistence type="predicted"/>